<dbReference type="OrthoDB" id="2537141at2759"/>
<dbReference type="AlphaFoldDB" id="A0A8H4WMR5"/>
<reference evidence="2" key="2">
    <citation type="submission" date="2020-05" db="EMBL/GenBank/DDBJ databases">
        <authorList>
            <person name="Kim H.-S."/>
            <person name="Proctor R.H."/>
            <person name="Brown D.W."/>
        </authorList>
    </citation>
    <scope>NUCLEOTIDE SEQUENCE</scope>
    <source>
        <strain evidence="2">NRRL 45417</strain>
    </source>
</reference>
<feature type="compositionally biased region" description="Basic and acidic residues" evidence="1">
    <location>
        <begin position="142"/>
        <end position="154"/>
    </location>
</feature>
<evidence type="ECO:0000313" key="2">
    <source>
        <dbReference type="EMBL" id="KAF4943340.1"/>
    </source>
</evidence>
<reference evidence="2" key="1">
    <citation type="journal article" date="2020" name="BMC Genomics">
        <title>Correction to: Identification and distribution of gene clusters required for synthesis of sphingolipid metabolism inhibitors in diverse species of the filamentous fungus Fusarium.</title>
        <authorList>
            <person name="Kim H.S."/>
            <person name="Lohmar J.M."/>
            <person name="Busman M."/>
            <person name="Brown D.W."/>
            <person name="Naumann T.A."/>
            <person name="Divon H.H."/>
            <person name="Lysoe E."/>
            <person name="Uhlig S."/>
            <person name="Proctor R.H."/>
        </authorList>
    </citation>
    <scope>NUCLEOTIDE SEQUENCE</scope>
    <source>
        <strain evidence="2">NRRL 45417</strain>
    </source>
</reference>
<sequence>MTPRRDRHHLNGQREIQHKVSATPNFYSLDVEPNVLDTVQAWLSQVHDYASHKDSEPHFTQDLDDDYMPNWKPHNLCVVPISRDYHQFRHSGNRALDQRLASPKSDLLENYTYSESQHEPFLDTGSDNENGKRSLSHLTQNSHEDRSNKRFERQPRKKTRPDRYTSKDAEDKRDPTTESQEKRPRKKSRSKKQEIRASRDIMNNFVSGAIPNTRVTMRPNLTAGLFLNGRSSAYGRGIGTTFNDMTFTGTCEEKGKADEIPQDIASENSSGQDDASNGGYASRSATELPRTITNDEEGEVQNLVDDGSQENQQNNIQKVFETHSGSVSSTETTQASDYETPEAMLKTLIETGIFDGTAHLHKINLQFCQHRPAGSSGLVSAVFPREHSEIYLDNREIQHDGRQLTQPDYCENGETIHEFIKRIEGEVSMKWDNSQQFIGAGCIDDIEECAKGELFRMDNNGDLLQCSDIEHDAAIQSSLHGIFSSSDQGSASADQEMAEDWEHPGYEQSRYWTGKYYDEHGVSDAKMVGFWRPNHF</sequence>
<comment type="caution">
    <text evidence="2">The sequence shown here is derived from an EMBL/GenBank/DDBJ whole genome shotgun (WGS) entry which is preliminary data.</text>
</comment>
<dbReference type="EMBL" id="JABFAI010000578">
    <property type="protein sequence ID" value="KAF4943340.1"/>
    <property type="molecule type" value="Genomic_DNA"/>
</dbReference>
<feature type="compositionally biased region" description="Polar residues" evidence="1">
    <location>
        <begin position="265"/>
        <end position="275"/>
    </location>
</feature>
<keyword evidence="3" id="KW-1185">Reference proteome</keyword>
<feature type="region of interest" description="Disordered" evidence="1">
    <location>
        <begin position="118"/>
        <end position="200"/>
    </location>
</feature>
<gene>
    <name evidence="2" type="ORF">FGADI_13490</name>
</gene>
<accession>A0A8H4WMR5</accession>
<evidence type="ECO:0000313" key="3">
    <source>
        <dbReference type="Proteomes" id="UP000604273"/>
    </source>
</evidence>
<feature type="compositionally biased region" description="Basic and acidic residues" evidence="1">
    <location>
        <begin position="161"/>
        <end position="182"/>
    </location>
</feature>
<feature type="region of interest" description="Disordered" evidence="1">
    <location>
        <begin position="263"/>
        <end position="294"/>
    </location>
</feature>
<organism evidence="2 3">
    <name type="scientific">Fusarium gaditjirri</name>
    <dbReference type="NCBI Taxonomy" id="282569"/>
    <lineage>
        <taxon>Eukaryota</taxon>
        <taxon>Fungi</taxon>
        <taxon>Dikarya</taxon>
        <taxon>Ascomycota</taxon>
        <taxon>Pezizomycotina</taxon>
        <taxon>Sordariomycetes</taxon>
        <taxon>Hypocreomycetidae</taxon>
        <taxon>Hypocreales</taxon>
        <taxon>Nectriaceae</taxon>
        <taxon>Fusarium</taxon>
        <taxon>Fusarium nisikadoi species complex</taxon>
    </lineage>
</organism>
<proteinExistence type="predicted"/>
<protein>
    <submittedName>
        <fullName evidence="2">Uncharacterized protein</fullName>
    </submittedName>
</protein>
<evidence type="ECO:0000256" key="1">
    <source>
        <dbReference type="SAM" id="MobiDB-lite"/>
    </source>
</evidence>
<name>A0A8H4WMR5_9HYPO</name>
<dbReference type="Proteomes" id="UP000604273">
    <property type="component" value="Unassembled WGS sequence"/>
</dbReference>